<dbReference type="GO" id="GO:0006493">
    <property type="term" value="P:protein O-linked glycosylation"/>
    <property type="evidence" value="ECO:0007669"/>
    <property type="project" value="TreeGrafter"/>
</dbReference>
<dbReference type="Pfam" id="PF00652">
    <property type="entry name" value="Ricin_B_lectin"/>
    <property type="match status" value="1"/>
</dbReference>
<dbReference type="PANTHER" id="PTHR11675:SF43">
    <property type="entry name" value="POLYPEPTIDE N-ACETYLGALACTOSAMINYLTRANSFERASE 1"/>
    <property type="match status" value="1"/>
</dbReference>
<dbReference type="Gene3D" id="3.90.550.10">
    <property type="entry name" value="Spore Coat Polysaccharide Biosynthesis Protein SpsA, Chain A"/>
    <property type="match status" value="1"/>
</dbReference>
<dbReference type="GO" id="GO:0004653">
    <property type="term" value="F:polypeptide N-acetylgalactosaminyltransferase activity"/>
    <property type="evidence" value="ECO:0007669"/>
    <property type="project" value="TreeGrafter"/>
</dbReference>
<evidence type="ECO:0000256" key="1">
    <source>
        <dbReference type="ARBA" id="ARBA00022679"/>
    </source>
</evidence>
<dbReference type="GO" id="GO:0030246">
    <property type="term" value="F:carbohydrate binding"/>
    <property type="evidence" value="ECO:0007669"/>
    <property type="project" value="UniProtKB-KW"/>
</dbReference>
<gene>
    <name evidence="5" type="ORF">TMSB3V08_LOCUS11279</name>
</gene>
<dbReference type="InterPro" id="IPR000772">
    <property type="entry name" value="Ricin_B_lectin"/>
</dbReference>
<evidence type="ECO:0000256" key="3">
    <source>
        <dbReference type="ARBA" id="ARBA00023157"/>
    </source>
</evidence>
<organism evidence="5">
    <name type="scientific">Timema monikensis</name>
    <dbReference type="NCBI Taxonomy" id="170555"/>
    <lineage>
        <taxon>Eukaryota</taxon>
        <taxon>Metazoa</taxon>
        <taxon>Ecdysozoa</taxon>
        <taxon>Arthropoda</taxon>
        <taxon>Hexapoda</taxon>
        <taxon>Insecta</taxon>
        <taxon>Pterygota</taxon>
        <taxon>Neoptera</taxon>
        <taxon>Polyneoptera</taxon>
        <taxon>Phasmatodea</taxon>
        <taxon>Timematodea</taxon>
        <taxon>Timematoidea</taxon>
        <taxon>Timematidae</taxon>
        <taxon>Timema</taxon>
    </lineage>
</organism>
<dbReference type="InterPro" id="IPR029044">
    <property type="entry name" value="Nucleotide-diphossugar_trans"/>
</dbReference>
<dbReference type="PROSITE" id="PS50231">
    <property type="entry name" value="RICIN_B_LECTIN"/>
    <property type="match status" value="1"/>
</dbReference>
<evidence type="ECO:0000313" key="5">
    <source>
        <dbReference type="EMBL" id="CAD7434629.1"/>
    </source>
</evidence>
<dbReference type="InterPro" id="IPR035992">
    <property type="entry name" value="Ricin_B-like_lectins"/>
</dbReference>
<name>A0A7R9EIJ2_9NEOP</name>
<accession>A0A7R9EIJ2</accession>
<dbReference type="GO" id="GO:0005794">
    <property type="term" value="C:Golgi apparatus"/>
    <property type="evidence" value="ECO:0007669"/>
    <property type="project" value="TreeGrafter"/>
</dbReference>
<sequence>MAGGLLALERNFFWEIGSYDDGMDVWGGENLEMSFRVWQCGGTLETIPCSRVGHIFRSFHPYTFPGGKDTHGINTVRVAEVWMDEYKKHFYTHRPDLLGVDYGDIGRRVEFRKKKKCKSFKWFLQNVYPQMFIPDENVQAFGKGKLSVRINHVRTRTMEDNLKLGVRINRVRTRTMEDNLKLSVRINRVRTRTMEDNLKLSVQSLLCLDTLQRANKEAQYILGVYSCHKSDMPSQFMSLTNTGELRHEEMCAEIQGFSTNKLPLPVTMYVCHGQQGNQMWLLSKAGQLKNQATGLCLDSAGLKSGEDVVVTTCSDSPSQMWVWSNYS</sequence>
<dbReference type="SMART" id="SM00458">
    <property type="entry name" value="RICIN"/>
    <property type="match status" value="1"/>
</dbReference>
<reference evidence="5" key="1">
    <citation type="submission" date="2020-11" db="EMBL/GenBank/DDBJ databases">
        <authorList>
            <person name="Tran Van P."/>
        </authorList>
    </citation>
    <scope>NUCLEOTIDE SEQUENCE</scope>
</reference>
<dbReference type="InterPro" id="IPR027791">
    <property type="entry name" value="Galactosyl_T_C"/>
</dbReference>
<dbReference type="PANTHER" id="PTHR11675">
    <property type="entry name" value="N-ACETYLGALACTOSAMINYLTRANSFERASE"/>
    <property type="match status" value="1"/>
</dbReference>
<evidence type="ECO:0000259" key="4">
    <source>
        <dbReference type="SMART" id="SM00458"/>
    </source>
</evidence>
<dbReference type="SUPFAM" id="SSF50370">
    <property type="entry name" value="Ricin B-like lectins"/>
    <property type="match status" value="1"/>
</dbReference>
<proteinExistence type="predicted"/>
<keyword evidence="3" id="KW-1015">Disulfide bond</keyword>
<evidence type="ECO:0000256" key="2">
    <source>
        <dbReference type="ARBA" id="ARBA00022734"/>
    </source>
</evidence>
<feature type="domain" description="Ricin B lectin" evidence="4">
    <location>
        <begin position="195"/>
        <end position="324"/>
    </location>
</feature>
<dbReference type="Pfam" id="PF02709">
    <property type="entry name" value="Glyco_transf_7C"/>
    <property type="match status" value="1"/>
</dbReference>
<dbReference type="EMBL" id="OB797917">
    <property type="protein sequence ID" value="CAD7434629.1"/>
    <property type="molecule type" value="Genomic_DNA"/>
</dbReference>
<keyword evidence="2" id="KW-0430">Lectin</keyword>
<dbReference type="SUPFAM" id="SSF53448">
    <property type="entry name" value="Nucleotide-diphospho-sugar transferases"/>
    <property type="match status" value="1"/>
</dbReference>
<protein>
    <recommendedName>
        <fullName evidence="4">Ricin B lectin domain-containing protein</fullName>
    </recommendedName>
</protein>
<keyword evidence="1" id="KW-0808">Transferase</keyword>
<dbReference type="Gene3D" id="2.80.10.50">
    <property type="match status" value="1"/>
</dbReference>
<dbReference type="AlphaFoldDB" id="A0A7R9EIJ2"/>